<dbReference type="eggNOG" id="COG0483">
    <property type="taxonomic scope" value="Bacteria"/>
</dbReference>
<dbReference type="EMBL" id="LDQA01000045">
    <property type="protein sequence ID" value="KTR03911.1"/>
    <property type="molecule type" value="Genomic_DNA"/>
</dbReference>
<dbReference type="InterPro" id="IPR025226">
    <property type="entry name" value="DUF4170"/>
</dbReference>
<evidence type="ECO:0000313" key="4">
    <source>
        <dbReference type="Proteomes" id="UP000078529"/>
    </source>
</evidence>
<accession>A0A175RKH5</accession>
<dbReference type="Proteomes" id="UP000078272">
    <property type="component" value="Unassembled WGS sequence"/>
</dbReference>
<keyword evidence="4" id="KW-1185">Reference proteome</keyword>
<dbReference type="OrthoDB" id="9800646at2"/>
<dbReference type="Pfam" id="PF13773">
    <property type="entry name" value="DUF4170"/>
    <property type="match status" value="1"/>
</dbReference>
<comment type="caution">
    <text evidence="2">The sequence shown here is derived from an EMBL/GenBank/DDBJ whole genome shotgun (WGS) entry which is preliminary data.</text>
</comment>
<sequence length="78" mass="8810">MVSEEKPKQLLHLVFGGELTSLDHVDFRDLSQLDIVGIFPDYASALTAWRGKAQATVDNAAMRYFIVHMHRLLDPQGQ</sequence>
<dbReference type="PATRIC" id="fig|401562.3.peg.1353"/>
<proteinExistence type="predicted"/>
<evidence type="ECO:0000313" key="1">
    <source>
        <dbReference type="EMBL" id="KTQ98553.1"/>
    </source>
</evidence>
<dbReference type="STRING" id="401562.NS365_17285"/>
<dbReference type="Gene3D" id="3.30.70.2400">
    <property type="entry name" value="Uncharacterised protein PF13773, DUF4170"/>
    <property type="match status" value="1"/>
</dbReference>
<dbReference type="EMBL" id="LDPZ01000002">
    <property type="protein sequence ID" value="KTQ98553.1"/>
    <property type="molecule type" value="Genomic_DNA"/>
</dbReference>
<protein>
    <submittedName>
        <fullName evidence="2">Inositol monophosphatase</fullName>
    </submittedName>
</protein>
<name>A0A175RKH5_9HYPH</name>
<dbReference type="AlphaFoldDB" id="A0A175RKH5"/>
<gene>
    <name evidence="1" type="ORF">NS226_00600</name>
    <name evidence="2" type="ORF">NS365_17285</name>
</gene>
<dbReference type="Proteomes" id="UP000078529">
    <property type="component" value="Unassembled WGS sequence"/>
</dbReference>
<dbReference type="RefSeq" id="WP_058601534.1">
    <property type="nucleotide sequence ID" value="NZ_LDPZ01000002.1"/>
</dbReference>
<evidence type="ECO:0000313" key="3">
    <source>
        <dbReference type="Proteomes" id="UP000078272"/>
    </source>
</evidence>
<organism evidence="2 4">
    <name type="scientific">Aureimonas ureilytica</name>
    <dbReference type="NCBI Taxonomy" id="401562"/>
    <lineage>
        <taxon>Bacteria</taxon>
        <taxon>Pseudomonadati</taxon>
        <taxon>Pseudomonadota</taxon>
        <taxon>Alphaproteobacteria</taxon>
        <taxon>Hyphomicrobiales</taxon>
        <taxon>Aurantimonadaceae</taxon>
        <taxon>Aureimonas</taxon>
    </lineage>
</organism>
<evidence type="ECO:0000313" key="2">
    <source>
        <dbReference type="EMBL" id="KTR03911.1"/>
    </source>
</evidence>
<reference evidence="3 4" key="1">
    <citation type="journal article" date="2016" name="Front. Microbiol.">
        <title>Genomic Resource of Rice Seed Associated Bacteria.</title>
        <authorList>
            <person name="Midha S."/>
            <person name="Bansal K."/>
            <person name="Sharma S."/>
            <person name="Kumar N."/>
            <person name="Patil P.P."/>
            <person name="Chaudhry V."/>
            <person name="Patil P.B."/>
        </authorList>
    </citation>
    <scope>NUCLEOTIDE SEQUENCE [LARGE SCALE GENOMIC DNA]</scope>
    <source>
        <strain evidence="1 3">NS226</strain>
        <strain evidence="2 4">NS365</strain>
    </source>
</reference>